<dbReference type="PROSITE" id="PS50878">
    <property type="entry name" value="RT_POL"/>
    <property type="match status" value="1"/>
</dbReference>
<sequence>MKCFEKLVLGHIKDTIPDTLDPLQFAYCHNRYTEEAISHTLHTTLAHLDNKNWYARLLFVDYSSGLNAVIPTELIHKLVGLGLSDRLCNRILDFLTDRPQFVRIGRNISSPLTLNNGTSQGRVLSPVLYSLFTGDRVARYSSNTVIKFADDTTIVGLITNKNEMAYRKEVRLLAEWCPDNNLSLNVSKTKELVIDFRKQDTAHAPIYIGGEIVERVNSFRFLGITLTAKLTWTEHTATTIKKAHQHLHFLMVLKKARISTTVLTTFYRCAVESILTGCITSWCGSCSIEDKKALQRVVKTAHECIGTQLPAVQDIYTTGCLRKTMRIMRDHSHPARALFSFLLSGKRLRSIRTRTTRYRNSFYPSAVRVYNTHQCATFNN</sequence>
<feature type="domain" description="Reverse transcriptase" evidence="1">
    <location>
        <begin position="1"/>
        <end position="226"/>
    </location>
</feature>
<dbReference type="InterPro" id="IPR043502">
    <property type="entry name" value="DNA/RNA_pol_sf"/>
</dbReference>
<accession>A0A8C9SXC6</accession>
<dbReference type="Proteomes" id="UP000694397">
    <property type="component" value="Chromosome 3"/>
</dbReference>
<dbReference type="PANTHER" id="PTHR33332">
    <property type="entry name" value="REVERSE TRANSCRIPTASE DOMAIN-CONTAINING PROTEIN"/>
    <property type="match status" value="1"/>
</dbReference>
<dbReference type="AlphaFoldDB" id="A0A8C9SXC6"/>
<organism evidence="2 3">
    <name type="scientific">Scleropages formosus</name>
    <name type="common">Asian bonytongue</name>
    <name type="synonym">Osteoglossum formosum</name>
    <dbReference type="NCBI Taxonomy" id="113540"/>
    <lineage>
        <taxon>Eukaryota</taxon>
        <taxon>Metazoa</taxon>
        <taxon>Chordata</taxon>
        <taxon>Craniata</taxon>
        <taxon>Vertebrata</taxon>
        <taxon>Euteleostomi</taxon>
        <taxon>Actinopterygii</taxon>
        <taxon>Neopterygii</taxon>
        <taxon>Teleostei</taxon>
        <taxon>Osteoglossocephala</taxon>
        <taxon>Osteoglossomorpha</taxon>
        <taxon>Osteoglossiformes</taxon>
        <taxon>Osteoglossidae</taxon>
        <taxon>Scleropages</taxon>
    </lineage>
</organism>
<dbReference type="SUPFAM" id="SSF56672">
    <property type="entry name" value="DNA/RNA polymerases"/>
    <property type="match status" value="1"/>
</dbReference>
<protein>
    <recommendedName>
        <fullName evidence="1">Reverse transcriptase domain-containing protein</fullName>
    </recommendedName>
</protein>
<dbReference type="Ensembl" id="ENSSFOT00015068317.1">
    <property type="protein sequence ID" value="ENSSFOP00015045451.1"/>
    <property type="gene ID" value="ENSSFOG00015024522.1"/>
</dbReference>
<keyword evidence="3" id="KW-1185">Reference proteome</keyword>
<dbReference type="InterPro" id="IPR000477">
    <property type="entry name" value="RT_dom"/>
</dbReference>
<evidence type="ECO:0000313" key="3">
    <source>
        <dbReference type="Proteomes" id="UP000694397"/>
    </source>
</evidence>
<dbReference type="Pfam" id="PF00078">
    <property type="entry name" value="RVT_1"/>
    <property type="match status" value="1"/>
</dbReference>
<dbReference type="GeneTree" id="ENSGT01020000230367"/>
<dbReference type="InterPro" id="IPR015095">
    <property type="entry name" value="AlkB_hom8_N"/>
</dbReference>
<reference evidence="2" key="2">
    <citation type="submission" date="2025-08" db="UniProtKB">
        <authorList>
            <consortium name="Ensembl"/>
        </authorList>
    </citation>
    <scope>IDENTIFICATION</scope>
</reference>
<dbReference type="Pfam" id="PF09004">
    <property type="entry name" value="ALKBH8_N"/>
    <property type="match status" value="1"/>
</dbReference>
<name>A0A8C9SXC6_SCLFO</name>
<dbReference type="GO" id="GO:0016706">
    <property type="term" value="F:2-oxoglutarate-dependent dioxygenase activity"/>
    <property type="evidence" value="ECO:0007669"/>
    <property type="project" value="InterPro"/>
</dbReference>
<reference evidence="2 3" key="1">
    <citation type="submission" date="2019-04" db="EMBL/GenBank/DDBJ databases">
        <authorList>
            <consortium name="Wellcome Sanger Institute Data Sharing"/>
        </authorList>
    </citation>
    <scope>NUCLEOTIDE SEQUENCE [LARGE SCALE GENOMIC DNA]</scope>
</reference>
<evidence type="ECO:0000259" key="1">
    <source>
        <dbReference type="PROSITE" id="PS50878"/>
    </source>
</evidence>
<proteinExistence type="predicted"/>
<evidence type="ECO:0000313" key="2">
    <source>
        <dbReference type="Ensembl" id="ENSSFOP00015045451.1"/>
    </source>
</evidence>
<dbReference type="OrthoDB" id="10037236at2759"/>
<dbReference type="GO" id="GO:0008168">
    <property type="term" value="F:methyltransferase activity"/>
    <property type="evidence" value="ECO:0007669"/>
    <property type="project" value="InterPro"/>
</dbReference>
<reference evidence="2" key="3">
    <citation type="submission" date="2025-09" db="UniProtKB">
        <authorList>
            <consortium name="Ensembl"/>
        </authorList>
    </citation>
    <scope>IDENTIFICATION</scope>
</reference>